<evidence type="ECO:0000313" key="1">
    <source>
        <dbReference type="EMBL" id="NYH24826.1"/>
    </source>
</evidence>
<dbReference type="Proteomes" id="UP000540929">
    <property type="component" value="Unassembled WGS sequence"/>
</dbReference>
<accession>A0A7Y9WRG4</accession>
<organism evidence="1 2">
    <name type="scientific">Paraburkholderia bryophila</name>
    <dbReference type="NCBI Taxonomy" id="420952"/>
    <lineage>
        <taxon>Bacteria</taxon>
        <taxon>Pseudomonadati</taxon>
        <taxon>Pseudomonadota</taxon>
        <taxon>Betaproteobacteria</taxon>
        <taxon>Burkholderiales</taxon>
        <taxon>Burkholderiaceae</taxon>
        <taxon>Paraburkholderia</taxon>
    </lineage>
</organism>
<dbReference type="AlphaFoldDB" id="A0A7Y9WRG4"/>
<dbReference type="RefSeq" id="WP_179745019.1">
    <property type="nucleotide sequence ID" value="NZ_JACCAS010000002.1"/>
</dbReference>
<sequence>MGVAMAGIAFHLKDTNKPVDELVSALFERPCREIAPPNRREFDIRRPSDVMVEVFDDVCFVYSNELVWGILDNPEEADTRHIFATLNRPELILGFCNYDSGGSYGYAFIENGIMTRSRLETVEAPGRAPLQEYGLPKEFETRWLSAPSYLEEDEGALPEERVRIYYLPAENLQVAEFSLTSRMLYEALVISFGVCPWDTDAKSNSRFLRLETKPVENIPSTFPQSASDVEQSAAISDESIAAPKKGGIWSSIASIFGRSK</sequence>
<gene>
    <name evidence="1" type="ORF">GGD40_004397</name>
</gene>
<proteinExistence type="predicted"/>
<keyword evidence="2" id="KW-1185">Reference proteome</keyword>
<name>A0A7Y9WRG4_9BURK</name>
<protein>
    <submittedName>
        <fullName evidence="1">Uncharacterized protein</fullName>
    </submittedName>
</protein>
<dbReference type="EMBL" id="JACCAS010000002">
    <property type="protein sequence ID" value="NYH24826.1"/>
    <property type="molecule type" value="Genomic_DNA"/>
</dbReference>
<comment type="caution">
    <text evidence="1">The sequence shown here is derived from an EMBL/GenBank/DDBJ whole genome shotgun (WGS) entry which is preliminary data.</text>
</comment>
<reference evidence="1 2" key="1">
    <citation type="submission" date="2020-07" db="EMBL/GenBank/DDBJ databases">
        <title>Exploring microbial biodiversity for novel pathways involved in the catabolism of aromatic compounds derived from lignin.</title>
        <authorList>
            <person name="Elkins J."/>
        </authorList>
    </citation>
    <scope>NUCLEOTIDE SEQUENCE [LARGE SCALE GENOMIC DNA]</scope>
    <source>
        <strain evidence="1 2">H2C3C</strain>
    </source>
</reference>
<evidence type="ECO:0000313" key="2">
    <source>
        <dbReference type="Proteomes" id="UP000540929"/>
    </source>
</evidence>